<dbReference type="EMBL" id="LWDG02000900">
    <property type="protein sequence ID" value="KAE8261872.1"/>
    <property type="molecule type" value="Genomic_DNA"/>
</dbReference>
<reference evidence="2" key="2">
    <citation type="journal article" date="2019" name="IMA Fungus">
        <title>Genome sequencing and comparison of five Tilletia species to identify candidate genes for the detection of regulated species infecting wheat.</title>
        <authorList>
            <person name="Nguyen H.D.T."/>
            <person name="Sultana T."/>
            <person name="Kesanakurti P."/>
            <person name="Hambleton S."/>
        </authorList>
    </citation>
    <scope>NUCLEOTIDE SEQUENCE</scope>
    <source>
        <strain evidence="2">DAOMC 236422</strain>
    </source>
</reference>
<keyword evidence="1" id="KW-1133">Transmembrane helix</keyword>
<dbReference type="Proteomes" id="UP000078113">
    <property type="component" value="Unassembled WGS sequence"/>
</dbReference>
<accession>A0A8X7N1M7</accession>
<keyword evidence="1" id="KW-0812">Transmembrane</keyword>
<evidence type="ECO:0000313" key="3">
    <source>
        <dbReference type="Proteomes" id="UP000078113"/>
    </source>
</evidence>
<reference evidence="2" key="1">
    <citation type="submission" date="2016-04" db="EMBL/GenBank/DDBJ databases">
        <authorList>
            <person name="Nguyen H.D."/>
            <person name="Samba Siva P."/>
            <person name="Cullis J."/>
            <person name="Levesque C.A."/>
            <person name="Hambleton S."/>
        </authorList>
    </citation>
    <scope>NUCLEOTIDE SEQUENCE</scope>
    <source>
        <strain evidence="2">DAOMC 236422</strain>
    </source>
</reference>
<protein>
    <submittedName>
        <fullName evidence="2">Uncharacterized protein</fullName>
    </submittedName>
</protein>
<keyword evidence="1" id="KW-0472">Membrane</keyword>
<organism evidence="2 3">
    <name type="scientific">Tilletia walkeri</name>
    <dbReference type="NCBI Taxonomy" id="117179"/>
    <lineage>
        <taxon>Eukaryota</taxon>
        <taxon>Fungi</taxon>
        <taxon>Dikarya</taxon>
        <taxon>Basidiomycota</taxon>
        <taxon>Ustilaginomycotina</taxon>
        <taxon>Exobasidiomycetes</taxon>
        <taxon>Tilletiales</taxon>
        <taxon>Tilletiaceae</taxon>
        <taxon>Tilletia</taxon>
    </lineage>
</organism>
<evidence type="ECO:0000256" key="1">
    <source>
        <dbReference type="SAM" id="Phobius"/>
    </source>
</evidence>
<sequence>VRDAYIIPHFVLFAISNWRVLVWVIVLGLDASVLDSSSVEYGEGEGNELGKDTGGGGSKISALRGPNDELDTLKDGMELSAEAKSKLRAKRGILA</sequence>
<feature type="non-terminal residue" evidence="2">
    <location>
        <position position="1"/>
    </location>
</feature>
<keyword evidence="3" id="KW-1185">Reference proteome</keyword>
<feature type="transmembrane region" description="Helical" evidence="1">
    <location>
        <begin position="6"/>
        <end position="29"/>
    </location>
</feature>
<dbReference type="AlphaFoldDB" id="A0A8X7N1M7"/>
<name>A0A8X7N1M7_9BASI</name>
<gene>
    <name evidence="2" type="ORF">A4X09_0g7580</name>
</gene>
<proteinExistence type="predicted"/>
<evidence type="ECO:0000313" key="2">
    <source>
        <dbReference type="EMBL" id="KAE8261872.1"/>
    </source>
</evidence>
<comment type="caution">
    <text evidence="2">The sequence shown here is derived from an EMBL/GenBank/DDBJ whole genome shotgun (WGS) entry which is preliminary data.</text>
</comment>